<keyword evidence="2" id="KW-1185">Reference proteome</keyword>
<evidence type="ECO:0000259" key="1">
    <source>
        <dbReference type="PROSITE" id="PS50181"/>
    </source>
</evidence>
<dbReference type="GeneID" id="101862986"/>
<accession>A0ABM0JBA6</accession>
<name>A0ABM0JBA6_APLCA</name>
<evidence type="ECO:0000313" key="3">
    <source>
        <dbReference type="RefSeq" id="XP_005089726.1"/>
    </source>
</evidence>
<dbReference type="InterPro" id="IPR036047">
    <property type="entry name" value="F-box-like_dom_sf"/>
</dbReference>
<protein>
    <submittedName>
        <fullName evidence="3 4">Uncharacterized protein LOC101862986</fullName>
    </submittedName>
</protein>
<dbReference type="RefSeq" id="XP_005089726.1">
    <property type="nucleotide sequence ID" value="XM_005089669.3"/>
</dbReference>
<dbReference type="PROSITE" id="PS50181">
    <property type="entry name" value="FBOX"/>
    <property type="match status" value="1"/>
</dbReference>
<organism evidence="2 3">
    <name type="scientific">Aplysia californica</name>
    <name type="common">California sea hare</name>
    <dbReference type="NCBI Taxonomy" id="6500"/>
    <lineage>
        <taxon>Eukaryota</taxon>
        <taxon>Metazoa</taxon>
        <taxon>Spiralia</taxon>
        <taxon>Lophotrochozoa</taxon>
        <taxon>Mollusca</taxon>
        <taxon>Gastropoda</taxon>
        <taxon>Heterobranchia</taxon>
        <taxon>Euthyneura</taxon>
        <taxon>Tectipleura</taxon>
        <taxon>Aplysiida</taxon>
        <taxon>Aplysioidea</taxon>
        <taxon>Aplysiidae</taxon>
        <taxon>Aplysia</taxon>
    </lineage>
</organism>
<dbReference type="RefSeq" id="XP_012937479.1">
    <property type="nucleotide sequence ID" value="XM_013082025.2"/>
</dbReference>
<reference evidence="3 4" key="1">
    <citation type="submission" date="2025-05" db="UniProtKB">
        <authorList>
            <consortium name="RefSeq"/>
        </authorList>
    </citation>
    <scope>IDENTIFICATION</scope>
</reference>
<dbReference type="SUPFAM" id="SSF81383">
    <property type="entry name" value="F-box domain"/>
    <property type="match status" value="1"/>
</dbReference>
<dbReference type="Proteomes" id="UP000694888">
    <property type="component" value="Unplaced"/>
</dbReference>
<sequence length="555" mass="63607">MDFVSLPPEIIEKIFLQLDTQALAACALVDECLAKLIYGRHFLDEYCRKTFCCSWLTAQDVHDVDIAVPFEFWFWVYETVKAQDAHHGTVIYQSKYLTKIGTLKHLFIMWLMCGHRSSFIDSHALMNVLYPLPHTVHDVFDSKCKQPEPFIIDTLMKIFFSLPEIMHVSCSNLKVFSMQKGTVTTAPIQYIVRTKLKERLPKNFRPVFSVEMLCASNSARTPALVILMDRDWWILWFGMVNFSTDRPDGLDHFCYGTYSHSVMLGDIKLDAKSAIKHFNDHVQSHRDVSRGSSSEPAMRVLPCPLITFENSDMADMTFSLAQESLRGLQKKFQIVLNRTCSHVIKALRKILCEQDYTRVSRLFSTRASQNDQIDEFVLHLLHVDMVSAMFNPSHQLDFVVYKYILERIAFMFRNEIHKSLVSNFSHAFLCNCLGPSFPLKCCCNPQLTIEKCLSVKIKDGLYSPQMWPPHVLSAACLIMPALAEVLKSDILLMKMGRLKWALSRNAVSQLNQKLRISGLTLTNRPPGKPRYPPVLKQVRLLIVDSLGLTRKDPLG</sequence>
<gene>
    <name evidence="3 4" type="primary">LOC101862986</name>
</gene>
<evidence type="ECO:0000313" key="4">
    <source>
        <dbReference type="RefSeq" id="XP_012937479.1"/>
    </source>
</evidence>
<proteinExistence type="predicted"/>
<feature type="domain" description="F-box" evidence="1">
    <location>
        <begin position="1"/>
        <end position="46"/>
    </location>
</feature>
<dbReference type="CDD" id="cd09917">
    <property type="entry name" value="F-box_SF"/>
    <property type="match status" value="1"/>
</dbReference>
<evidence type="ECO:0000313" key="2">
    <source>
        <dbReference type="Proteomes" id="UP000694888"/>
    </source>
</evidence>
<dbReference type="InterPro" id="IPR001810">
    <property type="entry name" value="F-box_dom"/>
</dbReference>